<dbReference type="Proteomes" id="UP000523139">
    <property type="component" value="Unassembled WGS sequence"/>
</dbReference>
<proteinExistence type="predicted"/>
<dbReference type="CDD" id="cd16917">
    <property type="entry name" value="HATPase_UhpB-NarQ-NarX-like"/>
    <property type="match status" value="1"/>
</dbReference>
<comment type="caution">
    <text evidence="13">The sequence shown here is derived from an EMBL/GenBank/DDBJ whole genome shotgun (WGS) entry which is preliminary data.</text>
</comment>
<accession>A0A7X8TKQ3</accession>
<keyword evidence="6 13" id="KW-0418">Kinase</keyword>
<evidence type="ECO:0000256" key="8">
    <source>
        <dbReference type="ARBA" id="ARBA00023012"/>
    </source>
</evidence>
<feature type="transmembrane region" description="Helical" evidence="10">
    <location>
        <begin position="49"/>
        <end position="69"/>
    </location>
</feature>
<keyword evidence="4" id="KW-0808">Transferase</keyword>
<dbReference type="Pfam" id="PF07730">
    <property type="entry name" value="HisKA_3"/>
    <property type="match status" value="1"/>
</dbReference>
<dbReference type="Gene3D" id="1.20.5.1930">
    <property type="match status" value="1"/>
</dbReference>
<evidence type="ECO:0000256" key="2">
    <source>
        <dbReference type="ARBA" id="ARBA00012438"/>
    </source>
</evidence>
<feature type="transmembrane region" description="Helical" evidence="10">
    <location>
        <begin position="150"/>
        <end position="171"/>
    </location>
</feature>
<evidence type="ECO:0000256" key="7">
    <source>
        <dbReference type="ARBA" id="ARBA00022840"/>
    </source>
</evidence>
<feature type="transmembrane region" description="Helical" evidence="10">
    <location>
        <begin position="101"/>
        <end position="119"/>
    </location>
</feature>
<dbReference type="GO" id="GO:0000155">
    <property type="term" value="F:phosphorelay sensor kinase activity"/>
    <property type="evidence" value="ECO:0007669"/>
    <property type="project" value="InterPro"/>
</dbReference>
<dbReference type="PANTHER" id="PTHR24421">
    <property type="entry name" value="NITRATE/NITRITE SENSOR PROTEIN NARX-RELATED"/>
    <property type="match status" value="1"/>
</dbReference>
<name>A0A7X8TKQ3_9MICC</name>
<evidence type="ECO:0000313" key="13">
    <source>
        <dbReference type="EMBL" id="NLS10581.1"/>
    </source>
</evidence>
<evidence type="ECO:0000256" key="5">
    <source>
        <dbReference type="ARBA" id="ARBA00022741"/>
    </source>
</evidence>
<evidence type="ECO:0000256" key="9">
    <source>
        <dbReference type="SAM" id="Coils"/>
    </source>
</evidence>
<feature type="transmembrane region" description="Helical" evidence="10">
    <location>
        <begin position="124"/>
        <end position="144"/>
    </location>
</feature>
<feature type="domain" description="Signal transduction histidine kinase subgroup 3 dimerisation and phosphoacceptor" evidence="12">
    <location>
        <begin position="202"/>
        <end position="265"/>
    </location>
</feature>
<keyword evidence="3" id="KW-0597">Phosphoprotein</keyword>
<comment type="catalytic activity">
    <reaction evidence="1">
        <text>ATP + protein L-histidine = ADP + protein N-phospho-L-histidine.</text>
        <dbReference type="EC" id="2.7.13.3"/>
    </reaction>
</comment>
<evidence type="ECO:0000256" key="4">
    <source>
        <dbReference type="ARBA" id="ARBA00022679"/>
    </source>
</evidence>
<dbReference type="EC" id="2.7.13.3" evidence="2"/>
<dbReference type="EMBL" id="JABAHY010000011">
    <property type="protein sequence ID" value="NLS10581.1"/>
    <property type="molecule type" value="Genomic_DNA"/>
</dbReference>
<protein>
    <recommendedName>
        <fullName evidence="2">histidine kinase</fullName>
        <ecNumber evidence="2">2.7.13.3</ecNumber>
    </recommendedName>
</protein>
<reference evidence="13 14" key="1">
    <citation type="submission" date="2020-04" db="EMBL/GenBank/DDBJ databases">
        <title>Nesterenkonia sp. nov., isolated from marine sediment.</title>
        <authorList>
            <person name="Zhang G."/>
        </authorList>
    </citation>
    <scope>NUCLEOTIDE SEQUENCE [LARGE SCALE GENOMIC DNA]</scope>
    <source>
        <strain evidence="13 14">MY13</strain>
    </source>
</reference>
<dbReference type="Pfam" id="PF02518">
    <property type="entry name" value="HATPase_c"/>
    <property type="match status" value="1"/>
</dbReference>
<keyword evidence="10" id="KW-0812">Transmembrane</keyword>
<dbReference type="GO" id="GO:0005524">
    <property type="term" value="F:ATP binding"/>
    <property type="evidence" value="ECO:0007669"/>
    <property type="project" value="UniProtKB-KW"/>
</dbReference>
<evidence type="ECO:0000313" key="14">
    <source>
        <dbReference type="Proteomes" id="UP000523139"/>
    </source>
</evidence>
<keyword evidence="9" id="KW-0175">Coiled coil</keyword>
<feature type="coiled-coil region" evidence="9">
    <location>
        <begin position="168"/>
        <end position="197"/>
    </location>
</feature>
<evidence type="ECO:0000256" key="3">
    <source>
        <dbReference type="ARBA" id="ARBA00022553"/>
    </source>
</evidence>
<evidence type="ECO:0000256" key="1">
    <source>
        <dbReference type="ARBA" id="ARBA00000085"/>
    </source>
</evidence>
<evidence type="ECO:0000259" key="12">
    <source>
        <dbReference type="Pfam" id="PF07730"/>
    </source>
</evidence>
<dbReference type="Gene3D" id="3.30.565.10">
    <property type="entry name" value="Histidine kinase-like ATPase, C-terminal domain"/>
    <property type="match status" value="1"/>
</dbReference>
<feature type="transmembrane region" description="Helical" evidence="10">
    <location>
        <begin position="21"/>
        <end position="43"/>
    </location>
</feature>
<sequence length="389" mass="41551">MEQHQAPPAGKQKGIGQRRFAEQYAGVAILVLCLGLGAVLFFAGTETLIPGPVWLTLLVVSVGGLLIAGDSSRPRPWALAAYWTSVASSWVLIASLPPQNFGMMVVLLVVIAAVGSYVVPLWAAWVVVALNMAVVLSIFLVHGAPLADTSVWVVFYTIIHIAGVLSTYALYRESLLRAELEEKNLELEAAGVLLENSAATAERLRISRELHDAVGHQLTVLNLELEAAKHRVKGDQAEPHVERAAAVAKGLLADVRTTVGELRESDPGDIQASLERLGAAVPSLEIHIEVDPEVTVDEQQAAALVRAAQEIITNAVKHSEAQEVSLTLNRQEEAAVLTGTNDGLAPKSITLGHGLTGLRERVELLGGELKVTSHPIFTVEVKLPVGERA</sequence>
<dbReference type="PANTHER" id="PTHR24421:SF10">
    <property type="entry name" value="NITRATE_NITRITE SENSOR PROTEIN NARQ"/>
    <property type="match status" value="1"/>
</dbReference>
<keyword evidence="8" id="KW-0902">Two-component regulatory system</keyword>
<evidence type="ECO:0000256" key="6">
    <source>
        <dbReference type="ARBA" id="ARBA00022777"/>
    </source>
</evidence>
<keyword evidence="5" id="KW-0547">Nucleotide-binding</keyword>
<organism evidence="13 14">
    <name type="scientific">Nesterenkonia sedimenti</name>
    <dbReference type="NCBI Taxonomy" id="1463632"/>
    <lineage>
        <taxon>Bacteria</taxon>
        <taxon>Bacillati</taxon>
        <taxon>Actinomycetota</taxon>
        <taxon>Actinomycetes</taxon>
        <taxon>Micrococcales</taxon>
        <taxon>Micrococcaceae</taxon>
        <taxon>Nesterenkonia</taxon>
    </lineage>
</organism>
<dbReference type="SUPFAM" id="SSF55874">
    <property type="entry name" value="ATPase domain of HSP90 chaperone/DNA topoisomerase II/histidine kinase"/>
    <property type="match status" value="1"/>
</dbReference>
<evidence type="ECO:0000259" key="11">
    <source>
        <dbReference type="Pfam" id="PF02518"/>
    </source>
</evidence>
<dbReference type="RefSeq" id="WP_168888062.1">
    <property type="nucleotide sequence ID" value="NZ_JABAHY010000011.1"/>
</dbReference>
<keyword evidence="10" id="KW-1133">Transmembrane helix</keyword>
<gene>
    <name evidence="13" type="ORF">HGQ17_11390</name>
</gene>
<keyword evidence="7" id="KW-0067">ATP-binding</keyword>
<evidence type="ECO:0000256" key="10">
    <source>
        <dbReference type="SAM" id="Phobius"/>
    </source>
</evidence>
<dbReference type="AlphaFoldDB" id="A0A7X8TKQ3"/>
<keyword evidence="10" id="KW-0472">Membrane</keyword>
<dbReference type="InterPro" id="IPR036890">
    <property type="entry name" value="HATPase_C_sf"/>
</dbReference>
<dbReference type="InterPro" id="IPR050482">
    <property type="entry name" value="Sensor_HK_TwoCompSys"/>
</dbReference>
<dbReference type="GO" id="GO:0016020">
    <property type="term" value="C:membrane"/>
    <property type="evidence" value="ECO:0007669"/>
    <property type="project" value="InterPro"/>
</dbReference>
<keyword evidence="14" id="KW-1185">Reference proteome</keyword>
<dbReference type="InterPro" id="IPR011712">
    <property type="entry name" value="Sig_transdc_His_kin_sub3_dim/P"/>
</dbReference>
<dbReference type="GO" id="GO:0046983">
    <property type="term" value="F:protein dimerization activity"/>
    <property type="evidence" value="ECO:0007669"/>
    <property type="project" value="InterPro"/>
</dbReference>
<feature type="domain" description="Histidine kinase/HSP90-like ATPase" evidence="11">
    <location>
        <begin position="302"/>
        <end position="385"/>
    </location>
</feature>
<dbReference type="InterPro" id="IPR003594">
    <property type="entry name" value="HATPase_dom"/>
</dbReference>